<sequence>MLLWKLRRRPFLAVLASLAYFSVSQAATECPGLACHRLSSDALSNCRKKLDVGQDGHYVHYYSSIKGPLSGENVHQNVTGLILILHGIKSDADKYFEVMSSIVRKADACSTVVLAPEWRQRSDNQNTKLLIWPHASFLNGSAAANSPGVYSFSVIDSLIAQAQSAFPRLASVTMVGHSAGAQSLQRYAGANRLTIPVNYIIANAGTYMYLSNQRVSTQALSALNTTCPQAQHSAACNLTGADFTQPWDGAISCPRYDEGKYGLRGLNGSYVAQAGAAFVRSTYPTRRITYLLGDDDTNANAHLDQSCAANAQGLYRKQRGLVYYTYLLLNFPGLQSLQTAVVVPGCGHNETCILSSAQFLSAWSPQATSGL</sequence>
<dbReference type="Proteomes" id="UP001314263">
    <property type="component" value="Unassembled WGS sequence"/>
</dbReference>
<dbReference type="SUPFAM" id="SSF53474">
    <property type="entry name" value="alpha/beta-Hydrolases"/>
    <property type="match status" value="1"/>
</dbReference>
<name>A0AAV1IGG6_9CHLO</name>
<feature type="chain" id="PRO_5043920266" evidence="1">
    <location>
        <begin position="27"/>
        <end position="371"/>
    </location>
</feature>
<evidence type="ECO:0000256" key="1">
    <source>
        <dbReference type="SAM" id="SignalP"/>
    </source>
</evidence>
<keyword evidence="3" id="KW-1185">Reference proteome</keyword>
<reference evidence="2 3" key="1">
    <citation type="submission" date="2023-10" db="EMBL/GenBank/DDBJ databases">
        <authorList>
            <person name="Maclean D."/>
            <person name="Macfadyen A."/>
        </authorList>
    </citation>
    <scope>NUCLEOTIDE SEQUENCE [LARGE SCALE GENOMIC DNA]</scope>
</reference>
<evidence type="ECO:0000313" key="2">
    <source>
        <dbReference type="EMBL" id="CAK0785105.1"/>
    </source>
</evidence>
<dbReference type="InterPro" id="IPR029058">
    <property type="entry name" value="AB_hydrolase_fold"/>
</dbReference>
<gene>
    <name evidence="2" type="ORF">CVIRNUC_008311</name>
</gene>
<dbReference type="PANTHER" id="PTHR35560:SF3">
    <property type="entry name" value="PEPTIDASE S9 PROLYL OLIGOPEPTIDASE CATALYTIC DOMAIN-CONTAINING PROTEIN"/>
    <property type="match status" value="1"/>
</dbReference>
<dbReference type="Gene3D" id="3.40.50.1820">
    <property type="entry name" value="alpha/beta hydrolase"/>
    <property type="match status" value="1"/>
</dbReference>
<organism evidence="2 3">
    <name type="scientific">Coccomyxa viridis</name>
    <dbReference type="NCBI Taxonomy" id="1274662"/>
    <lineage>
        <taxon>Eukaryota</taxon>
        <taxon>Viridiplantae</taxon>
        <taxon>Chlorophyta</taxon>
        <taxon>core chlorophytes</taxon>
        <taxon>Trebouxiophyceae</taxon>
        <taxon>Trebouxiophyceae incertae sedis</taxon>
        <taxon>Coccomyxaceae</taxon>
        <taxon>Coccomyxa</taxon>
    </lineage>
</organism>
<evidence type="ECO:0000313" key="3">
    <source>
        <dbReference type="Proteomes" id="UP001314263"/>
    </source>
</evidence>
<dbReference type="EMBL" id="CAUYUE010000011">
    <property type="protein sequence ID" value="CAK0785105.1"/>
    <property type="molecule type" value="Genomic_DNA"/>
</dbReference>
<accession>A0AAV1IGG6</accession>
<dbReference type="PANTHER" id="PTHR35560">
    <property type="entry name" value="BLL0132 PROTEIN"/>
    <property type="match status" value="1"/>
</dbReference>
<keyword evidence="1" id="KW-0732">Signal</keyword>
<comment type="caution">
    <text evidence="2">The sequence shown here is derived from an EMBL/GenBank/DDBJ whole genome shotgun (WGS) entry which is preliminary data.</text>
</comment>
<dbReference type="AlphaFoldDB" id="A0AAV1IGG6"/>
<proteinExistence type="predicted"/>
<feature type="signal peptide" evidence="1">
    <location>
        <begin position="1"/>
        <end position="26"/>
    </location>
</feature>
<protein>
    <submittedName>
        <fullName evidence="2">Uncharacterized protein</fullName>
    </submittedName>
</protein>